<evidence type="ECO:0000256" key="1">
    <source>
        <dbReference type="ARBA" id="ARBA00008455"/>
    </source>
</evidence>
<evidence type="ECO:0000259" key="2">
    <source>
        <dbReference type="SMART" id="SM00645"/>
    </source>
</evidence>
<dbReference type="InterPro" id="IPR039417">
    <property type="entry name" value="Peptidase_C1A_papain-like"/>
</dbReference>
<dbReference type="GeneTree" id="ENSGT00940000161630"/>
<dbReference type="Proteomes" id="UP000694380">
    <property type="component" value="Unplaced"/>
</dbReference>
<dbReference type="InterPro" id="IPR013128">
    <property type="entry name" value="Peptidase_C1A"/>
</dbReference>
<organism evidence="3 4">
    <name type="scientific">Chrysemys picta bellii</name>
    <name type="common">Western painted turtle</name>
    <name type="synonym">Emys bellii</name>
    <dbReference type="NCBI Taxonomy" id="8478"/>
    <lineage>
        <taxon>Eukaryota</taxon>
        <taxon>Metazoa</taxon>
        <taxon>Chordata</taxon>
        <taxon>Craniata</taxon>
        <taxon>Vertebrata</taxon>
        <taxon>Euteleostomi</taxon>
        <taxon>Archelosauria</taxon>
        <taxon>Testudinata</taxon>
        <taxon>Testudines</taxon>
        <taxon>Cryptodira</taxon>
        <taxon>Durocryptodira</taxon>
        <taxon>Testudinoidea</taxon>
        <taxon>Emydidae</taxon>
        <taxon>Chrysemys</taxon>
    </lineage>
</organism>
<proteinExistence type="inferred from homology"/>
<feature type="domain" description="Peptidase C1A papain C-terminal" evidence="2">
    <location>
        <begin position="142"/>
        <end position="353"/>
    </location>
</feature>
<dbReference type="InterPro" id="IPR038765">
    <property type="entry name" value="Papain-like_cys_pep_sf"/>
</dbReference>
<dbReference type="GO" id="GO:0006508">
    <property type="term" value="P:proteolysis"/>
    <property type="evidence" value="ECO:0007669"/>
    <property type="project" value="InterPro"/>
</dbReference>
<dbReference type="PANTHER" id="PTHR12411">
    <property type="entry name" value="CYSTEINE PROTEASE FAMILY C1-RELATED"/>
    <property type="match status" value="1"/>
</dbReference>
<dbReference type="Ensembl" id="ENSCPBT00000039270.1">
    <property type="protein sequence ID" value="ENSCPBP00000033428.1"/>
    <property type="gene ID" value="ENSCPBG00000023374.1"/>
</dbReference>
<evidence type="ECO:0000313" key="4">
    <source>
        <dbReference type="Proteomes" id="UP000694380"/>
    </source>
</evidence>
<dbReference type="PRINTS" id="PR00705">
    <property type="entry name" value="PAPAIN"/>
</dbReference>
<dbReference type="InterPro" id="IPR000668">
    <property type="entry name" value="Peptidase_C1A_C"/>
</dbReference>
<protein>
    <recommendedName>
        <fullName evidence="2">Peptidase C1A papain C-terminal domain-containing protein</fullName>
    </recommendedName>
</protein>
<dbReference type="AlphaFoldDB" id="A0A8C3IFA9"/>
<evidence type="ECO:0000313" key="3">
    <source>
        <dbReference type="Ensembl" id="ENSCPBP00000033428.1"/>
    </source>
</evidence>
<reference evidence="3" key="1">
    <citation type="submission" date="2025-08" db="UniProtKB">
        <authorList>
            <consortium name="Ensembl"/>
        </authorList>
    </citation>
    <scope>IDENTIFICATION</scope>
</reference>
<dbReference type="Pfam" id="PF00112">
    <property type="entry name" value="Peptidase_C1"/>
    <property type="match status" value="1"/>
</dbReference>
<sequence>MRGRGGGSAAVSLFLSRWFHTQPPVARLCSWQRKEARGGWKIPAPICAGGSGGAGCPMPLAGGVVPPSARDPPHPPPEQRRRFGIFTRSLLAARRLQETELGTGQYGVTRFSDWTDEEFRGMFWSPPPHTMHQAPQLPRKEPPPFCDWRKAGAVTAVKDQGDKCRSCWAFAAVANIESLWNIHFHQPRNLSVQEVLDCSWCGAGCKGGYAWDAFTTVLHKRGLTSEDAYPYTGRQETCHNLNEPAAYIQGFQTLPGDEEEIAAHVASTGPITVTLNSAVMKNYQNGISQPSVMSCSPDQMDHVVLLVGYGHEKKMQYWIIKNSWGEDWGEEGYYRLHRGSNACGITTFPITATVHRVGAPGHEVHCPR</sequence>
<dbReference type="Gene3D" id="3.90.70.10">
    <property type="entry name" value="Cysteine proteinases"/>
    <property type="match status" value="1"/>
</dbReference>
<dbReference type="SUPFAM" id="SSF54001">
    <property type="entry name" value="Cysteine proteinases"/>
    <property type="match status" value="1"/>
</dbReference>
<dbReference type="InterPro" id="IPR025661">
    <property type="entry name" value="Pept_asp_AS"/>
</dbReference>
<dbReference type="SMART" id="SM00645">
    <property type="entry name" value="Pept_C1"/>
    <property type="match status" value="1"/>
</dbReference>
<dbReference type="GO" id="GO:0008234">
    <property type="term" value="F:cysteine-type peptidase activity"/>
    <property type="evidence" value="ECO:0007669"/>
    <property type="project" value="InterPro"/>
</dbReference>
<keyword evidence="4" id="KW-1185">Reference proteome</keyword>
<accession>A0A8C3IFA9</accession>
<reference evidence="3" key="2">
    <citation type="submission" date="2025-09" db="UniProtKB">
        <authorList>
            <consortium name="Ensembl"/>
        </authorList>
    </citation>
    <scope>IDENTIFICATION</scope>
</reference>
<name>A0A8C3IFA9_CHRPI</name>
<comment type="similarity">
    <text evidence="1">Belongs to the peptidase C1 family.</text>
</comment>
<dbReference type="CDD" id="cd02248">
    <property type="entry name" value="Peptidase_C1A"/>
    <property type="match status" value="1"/>
</dbReference>
<dbReference type="PROSITE" id="PS00640">
    <property type="entry name" value="THIOL_PROTEASE_ASN"/>
    <property type="match status" value="1"/>
</dbReference>